<keyword evidence="2" id="KW-1185">Reference proteome</keyword>
<accession>A0A9X0WDL2</accession>
<dbReference type="AlphaFoldDB" id="A0A9X0WDL2"/>
<gene>
    <name evidence="1" type="ORF">CKO42_24200</name>
</gene>
<dbReference type="Proteomes" id="UP001138768">
    <property type="component" value="Unassembled WGS sequence"/>
</dbReference>
<sequence>MKRSSASSLRQLGRARMRPYLQCQIHYLVTEQGRFDQGCPLCARYRSLGLSSLKVGQAGRLIW</sequence>
<dbReference type="EMBL" id="NRRY01000076">
    <property type="protein sequence ID" value="MBK1621457.1"/>
    <property type="molecule type" value="Genomic_DNA"/>
</dbReference>
<organism evidence="1 2">
    <name type="scientific">Lamprobacter modestohalophilus</name>
    <dbReference type="NCBI Taxonomy" id="1064514"/>
    <lineage>
        <taxon>Bacteria</taxon>
        <taxon>Pseudomonadati</taxon>
        <taxon>Pseudomonadota</taxon>
        <taxon>Gammaproteobacteria</taxon>
        <taxon>Chromatiales</taxon>
        <taxon>Chromatiaceae</taxon>
        <taxon>Lamprobacter</taxon>
    </lineage>
</organism>
<proteinExistence type="predicted"/>
<reference evidence="1 2" key="1">
    <citation type="journal article" date="2020" name="Microorganisms">
        <title>Osmotic Adaptation and Compatible Solute Biosynthesis of Phototrophic Bacteria as Revealed from Genome Analyses.</title>
        <authorList>
            <person name="Imhoff J.F."/>
            <person name="Rahn T."/>
            <person name="Kunzel S."/>
            <person name="Keller A."/>
            <person name="Neulinger S.C."/>
        </authorList>
    </citation>
    <scope>NUCLEOTIDE SEQUENCE [LARGE SCALE GENOMIC DNA]</scope>
    <source>
        <strain evidence="1 2">DSM 25653</strain>
    </source>
</reference>
<evidence type="ECO:0000313" key="1">
    <source>
        <dbReference type="EMBL" id="MBK1621457.1"/>
    </source>
</evidence>
<name>A0A9X0WDL2_9GAMM</name>
<evidence type="ECO:0000313" key="2">
    <source>
        <dbReference type="Proteomes" id="UP001138768"/>
    </source>
</evidence>
<protein>
    <submittedName>
        <fullName evidence="1">Uncharacterized protein</fullName>
    </submittedName>
</protein>
<comment type="caution">
    <text evidence="1">The sequence shown here is derived from an EMBL/GenBank/DDBJ whole genome shotgun (WGS) entry which is preliminary data.</text>
</comment>